<name>A0ABY5GHR7_9GAMM</name>
<gene>
    <name evidence="12" type="primary">hemW</name>
    <name evidence="12" type="ORF">NNL38_02185</name>
</gene>
<reference evidence="12" key="1">
    <citation type="submission" date="2022-07" db="EMBL/GenBank/DDBJ databases">
        <title>Genome sequencing of Photobacterium atrarenae GJH2-4.</title>
        <authorList>
            <person name="Park S.-J."/>
        </authorList>
    </citation>
    <scope>NUCLEOTIDE SEQUENCE</scope>
    <source>
        <strain evidence="12">GJH2-4</strain>
    </source>
</reference>
<keyword evidence="13" id="KW-1185">Reference proteome</keyword>
<dbReference type="InterPro" id="IPR007197">
    <property type="entry name" value="rSAM"/>
</dbReference>
<organism evidence="12 13">
    <name type="scientific">Photobacterium atrarenae</name>
    <dbReference type="NCBI Taxonomy" id="865757"/>
    <lineage>
        <taxon>Bacteria</taxon>
        <taxon>Pseudomonadati</taxon>
        <taxon>Pseudomonadota</taxon>
        <taxon>Gammaproteobacteria</taxon>
        <taxon>Vibrionales</taxon>
        <taxon>Vibrionaceae</taxon>
        <taxon>Photobacterium</taxon>
    </lineage>
</organism>
<dbReference type="PANTHER" id="PTHR13932">
    <property type="entry name" value="COPROPORPHYRINIGEN III OXIDASE"/>
    <property type="match status" value="1"/>
</dbReference>
<keyword evidence="10" id="KW-0004">4Fe-4S</keyword>
<dbReference type="InterPro" id="IPR058240">
    <property type="entry name" value="rSAM_sf"/>
</dbReference>
<dbReference type="PANTHER" id="PTHR13932:SF5">
    <property type="entry name" value="RADICAL S-ADENOSYL METHIONINE DOMAIN-CONTAINING PROTEIN 1, MITOCHONDRIAL"/>
    <property type="match status" value="1"/>
</dbReference>
<dbReference type="SFLD" id="SFLDG01082">
    <property type="entry name" value="B12-binding_domain_containing"/>
    <property type="match status" value="1"/>
</dbReference>
<dbReference type="InterPro" id="IPR004559">
    <property type="entry name" value="HemW-like"/>
</dbReference>
<evidence type="ECO:0000259" key="11">
    <source>
        <dbReference type="PROSITE" id="PS51918"/>
    </source>
</evidence>
<protein>
    <recommendedName>
        <fullName evidence="3 10">Heme chaperone HemW</fullName>
    </recommendedName>
</protein>
<comment type="cofactor">
    <cofactor evidence="1">
        <name>[4Fe-4S] cluster</name>
        <dbReference type="ChEBI" id="CHEBI:49883"/>
    </cofactor>
</comment>
<dbReference type="EMBL" id="CP101508">
    <property type="protein sequence ID" value="UTV28137.1"/>
    <property type="molecule type" value="Genomic_DNA"/>
</dbReference>
<keyword evidence="6 10" id="KW-0479">Metal-binding</keyword>
<dbReference type="NCBIfam" id="TIGR00539">
    <property type="entry name" value="hemN_rel"/>
    <property type="match status" value="1"/>
</dbReference>
<dbReference type="InterPro" id="IPR010723">
    <property type="entry name" value="HemN_C"/>
</dbReference>
<keyword evidence="5 10" id="KW-0949">S-adenosyl-L-methionine</keyword>
<dbReference type="RefSeq" id="WP_255389397.1">
    <property type="nucleotide sequence ID" value="NZ_CP101508.1"/>
</dbReference>
<dbReference type="SFLD" id="SFLDF00562">
    <property type="entry name" value="HemN-like__clustered_with_heat"/>
    <property type="match status" value="1"/>
</dbReference>
<evidence type="ECO:0000256" key="8">
    <source>
        <dbReference type="ARBA" id="ARBA00023014"/>
    </source>
</evidence>
<evidence type="ECO:0000256" key="5">
    <source>
        <dbReference type="ARBA" id="ARBA00022691"/>
    </source>
</evidence>
<evidence type="ECO:0000256" key="6">
    <source>
        <dbReference type="ARBA" id="ARBA00022723"/>
    </source>
</evidence>
<evidence type="ECO:0000256" key="9">
    <source>
        <dbReference type="ARBA" id="ARBA00023186"/>
    </source>
</evidence>
<evidence type="ECO:0000313" key="12">
    <source>
        <dbReference type="EMBL" id="UTV28137.1"/>
    </source>
</evidence>
<evidence type="ECO:0000256" key="2">
    <source>
        <dbReference type="ARBA" id="ARBA00006100"/>
    </source>
</evidence>
<evidence type="ECO:0000256" key="3">
    <source>
        <dbReference type="ARBA" id="ARBA00017228"/>
    </source>
</evidence>
<dbReference type="Pfam" id="PF06969">
    <property type="entry name" value="HemN_C"/>
    <property type="match status" value="1"/>
</dbReference>
<dbReference type="SFLD" id="SFLDG01065">
    <property type="entry name" value="anaerobic_coproporphyrinogen-I"/>
    <property type="match status" value="2"/>
</dbReference>
<evidence type="ECO:0000313" key="13">
    <source>
        <dbReference type="Proteomes" id="UP001057998"/>
    </source>
</evidence>
<dbReference type="InterPro" id="IPR034505">
    <property type="entry name" value="Coproporphyrinogen-III_oxidase"/>
</dbReference>
<comment type="function">
    <text evidence="10">Probably acts as a heme chaperone, transferring heme to an unknown acceptor. Binds one molecule of heme per monomer, possibly covalently. Binds 1 [4Fe-4S] cluster. The cluster is coordinated with 3 cysteines and an exchangeable S-adenosyl-L-methionine.</text>
</comment>
<proteinExistence type="inferred from homology"/>
<evidence type="ECO:0000256" key="4">
    <source>
        <dbReference type="ARBA" id="ARBA00022617"/>
    </source>
</evidence>
<comment type="similarity">
    <text evidence="2">Belongs to the anaerobic coproporphyrinogen-III oxidase family. HemW subfamily.</text>
</comment>
<evidence type="ECO:0000256" key="1">
    <source>
        <dbReference type="ARBA" id="ARBA00001966"/>
    </source>
</evidence>
<dbReference type="SMART" id="SM00729">
    <property type="entry name" value="Elp3"/>
    <property type="match status" value="1"/>
</dbReference>
<dbReference type="SFLD" id="SFLDF00288">
    <property type="entry name" value="HemN-like__clustered_with_nucl"/>
    <property type="match status" value="1"/>
</dbReference>
<dbReference type="SFLD" id="SFLDS00029">
    <property type="entry name" value="Radical_SAM"/>
    <property type="match status" value="2"/>
</dbReference>
<dbReference type="Pfam" id="PF04055">
    <property type="entry name" value="Radical_SAM"/>
    <property type="match status" value="1"/>
</dbReference>
<accession>A0ABY5GHR7</accession>
<dbReference type="SUPFAM" id="SSF102114">
    <property type="entry name" value="Radical SAM enzymes"/>
    <property type="match status" value="1"/>
</dbReference>
<dbReference type="InterPro" id="IPR006638">
    <property type="entry name" value="Elp3/MiaA/NifB-like_rSAM"/>
</dbReference>
<dbReference type="Proteomes" id="UP001057998">
    <property type="component" value="Chromosome 1"/>
</dbReference>
<evidence type="ECO:0000256" key="7">
    <source>
        <dbReference type="ARBA" id="ARBA00023004"/>
    </source>
</evidence>
<keyword evidence="8 10" id="KW-0411">Iron-sulfur</keyword>
<keyword evidence="4 10" id="KW-0349">Heme</keyword>
<dbReference type="CDD" id="cd01335">
    <property type="entry name" value="Radical_SAM"/>
    <property type="match status" value="1"/>
</dbReference>
<comment type="subcellular location">
    <subcellularLocation>
        <location evidence="10">Cytoplasm</location>
    </subcellularLocation>
</comment>
<evidence type="ECO:0000256" key="10">
    <source>
        <dbReference type="RuleBase" id="RU364116"/>
    </source>
</evidence>
<dbReference type="PROSITE" id="PS51918">
    <property type="entry name" value="RADICAL_SAM"/>
    <property type="match status" value="1"/>
</dbReference>
<feature type="domain" description="Radical SAM core" evidence="11">
    <location>
        <begin position="1"/>
        <end position="238"/>
    </location>
</feature>
<sequence>MLVPPPLSLYVHIPWCVQKCPYCDFNSHALKADIPELDYIDALLEDLDTDLAAYRLDNGDRPLHSIFIGGGTPSLISPDEIGRLLREIEARIPFAEGIEITMEANPGTVEADRFKAYRAVGVNRISIGIQSFQDDKLKRLGRIHGSSEAVRAARLAQEAGLSSFNLDLMHGLPDQSIDDALSDLKQAIALDPPHLSWYQLTIEPNTLFYSKPPTLPDDDDLWDIFEQGHQLLREAGYVQYEISGYSKPGVQCRHNLNYWRFGDYLGIGCGAHGKISFADGTITRTVKVKHPRGYLNPQKPYLDQQTQVAGSERPFEFFMNRFRLLEACPKQHFVERTGLPLSAIDTPITWALDQNYLADRGDEWQITEHGKLFLNDLLAAFVEED</sequence>
<keyword evidence="9 10" id="KW-0143">Chaperone</keyword>
<keyword evidence="10" id="KW-0963">Cytoplasm</keyword>
<keyword evidence="7 10" id="KW-0408">Iron</keyword>
<dbReference type="Gene3D" id="3.20.20.70">
    <property type="entry name" value="Aldolase class I"/>
    <property type="match status" value="1"/>
</dbReference>
<dbReference type="InterPro" id="IPR013785">
    <property type="entry name" value="Aldolase_TIM"/>
</dbReference>